<dbReference type="InterPro" id="IPR000524">
    <property type="entry name" value="Tscrpt_reg_HTH_GntR"/>
</dbReference>
<evidence type="ECO:0000313" key="6">
    <source>
        <dbReference type="Proteomes" id="UP000182977"/>
    </source>
</evidence>
<dbReference type="PANTHER" id="PTHR44846">
    <property type="entry name" value="MANNOSYL-D-GLYCERATE TRANSPORT/METABOLISM SYSTEM REPRESSOR MNGR-RELATED"/>
    <property type="match status" value="1"/>
</dbReference>
<evidence type="ECO:0000256" key="2">
    <source>
        <dbReference type="ARBA" id="ARBA00023125"/>
    </source>
</evidence>
<accession>A0A1H2L877</accession>
<gene>
    <name evidence="5" type="ORF">SAMN04488563_5398</name>
</gene>
<dbReference type="EMBL" id="LT629791">
    <property type="protein sequence ID" value="SDU77034.1"/>
    <property type="molecule type" value="Genomic_DNA"/>
</dbReference>
<dbReference type="STRING" id="419479.SAMN04488563_5398"/>
<dbReference type="InterPro" id="IPR036388">
    <property type="entry name" value="WH-like_DNA-bd_sf"/>
</dbReference>
<dbReference type="SUPFAM" id="SSF46785">
    <property type="entry name" value="Winged helix' DNA-binding domain"/>
    <property type="match status" value="1"/>
</dbReference>
<dbReference type="InterPro" id="IPR036390">
    <property type="entry name" value="WH_DNA-bd_sf"/>
</dbReference>
<keyword evidence="3" id="KW-0804">Transcription</keyword>
<sequence length="123" mass="13563">MDTAGHSWTELVCLGSWLVEEEPRSPIEGPGYRWENLADLLAGQIESGEIPPDAKLPSLRELSEDYEVSVNTAKAAVRSLRERGLVVTWHGGGSYAIGPQTRERLERRLQRPGDEQTDVPPGA</sequence>
<dbReference type="PANTHER" id="PTHR44846:SF17">
    <property type="entry name" value="GNTR-FAMILY TRANSCRIPTIONAL REGULATOR"/>
    <property type="match status" value="1"/>
</dbReference>
<dbReference type="Proteomes" id="UP000182977">
    <property type="component" value="Chromosome I"/>
</dbReference>
<feature type="domain" description="HTH gntR-type" evidence="4">
    <location>
        <begin position="31"/>
        <end position="99"/>
    </location>
</feature>
<dbReference type="PROSITE" id="PS50949">
    <property type="entry name" value="HTH_GNTR"/>
    <property type="match status" value="1"/>
</dbReference>
<evidence type="ECO:0000259" key="4">
    <source>
        <dbReference type="PROSITE" id="PS50949"/>
    </source>
</evidence>
<dbReference type="SMART" id="SM00345">
    <property type="entry name" value="HTH_GNTR"/>
    <property type="match status" value="1"/>
</dbReference>
<dbReference type="Pfam" id="PF00392">
    <property type="entry name" value="GntR"/>
    <property type="match status" value="1"/>
</dbReference>
<dbReference type="AlphaFoldDB" id="A0A1H2L877"/>
<protein>
    <submittedName>
        <fullName evidence="5">Regulatory protein, gntR family</fullName>
    </submittedName>
</protein>
<keyword evidence="6" id="KW-1185">Reference proteome</keyword>
<keyword evidence="1" id="KW-0805">Transcription regulation</keyword>
<dbReference type="OrthoDB" id="4558810at2"/>
<evidence type="ECO:0000256" key="1">
    <source>
        <dbReference type="ARBA" id="ARBA00023015"/>
    </source>
</evidence>
<evidence type="ECO:0000256" key="3">
    <source>
        <dbReference type="ARBA" id="ARBA00023163"/>
    </source>
</evidence>
<dbReference type="Gene3D" id="1.10.10.10">
    <property type="entry name" value="Winged helix-like DNA-binding domain superfamily/Winged helix DNA-binding domain"/>
    <property type="match status" value="1"/>
</dbReference>
<dbReference type="GO" id="GO:0003700">
    <property type="term" value="F:DNA-binding transcription factor activity"/>
    <property type="evidence" value="ECO:0007669"/>
    <property type="project" value="InterPro"/>
</dbReference>
<keyword evidence="2" id="KW-0238">DNA-binding</keyword>
<dbReference type="CDD" id="cd07377">
    <property type="entry name" value="WHTH_GntR"/>
    <property type="match status" value="1"/>
</dbReference>
<dbReference type="InterPro" id="IPR050679">
    <property type="entry name" value="Bact_HTH_transcr_reg"/>
</dbReference>
<organism evidence="5 6">
    <name type="scientific">Jiangella alkaliphila</name>
    <dbReference type="NCBI Taxonomy" id="419479"/>
    <lineage>
        <taxon>Bacteria</taxon>
        <taxon>Bacillati</taxon>
        <taxon>Actinomycetota</taxon>
        <taxon>Actinomycetes</taxon>
        <taxon>Jiangellales</taxon>
        <taxon>Jiangellaceae</taxon>
        <taxon>Jiangella</taxon>
    </lineage>
</organism>
<evidence type="ECO:0000313" key="5">
    <source>
        <dbReference type="EMBL" id="SDU77034.1"/>
    </source>
</evidence>
<dbReference type="GO" id="GO:0003677">
    <property type="term" value="F:DNA binding"/>
    <property type="evidence" value="ECO:0007669"/>
    <property type="project" value="UniProtKB-KW"/>
</dbReference>
<proteinExistence type="predicted"/>
<name>A0A1H2L877_9ACTN</name>
<reference evidence="6" key="1">
    <citation type="submission" date="2016-10" db="EMBL/GenBank/DDBJ databases">
        <authorList>
            <person name="Varghese N."/>
            <person name="Submissions S."/>
        </authorList>
    </citation>
    <scope>NUCLEOTIDE SEQUENCE [LARGE SCALE GENOMIC DNA]</scope>
    <source>
        <strain evidence="6">DSM 45079</strain>
    </source>
</reference>
<dbReference type="GO" id="GO:0045892">
    <property type="term" value="P:negative regulation of DNA-templated transcription"/>
    <property type="evidence" value="ECO:0007669"/>
    <property type="project" value="TreeGrafter"/>
</dbReference>